<evidence type="ECO:0000313" key="3">
    <source>
        <dbReference type="Proteomes" id="UP000619457"/>
    </source>
</evidence>
<dbReference type="AlphaFoldDB" id="A0A918PKJ8"/>
<keyword evidence="3" id="KW-1185">Reference proteome</keyword>
<dbReference type="InterPro" id="IPR001173">
    <property type="entry name" value="Glyco_trans_2-like"/>
</dbReference>
<accession>A0A918PKJ8</accession>
<evidence type="ECO:0000313" key="2">
    <source>
        <dbReference type="EMBL" id="GGZ12826.1"/>
    </source>
</evidence>
<sequence length="299" mass="34573">MSGNSGVGGFIITFDRADTLIETINSVLKQTICFKVLWIIDNGDSPKVLQLLESVQNKIIKYHQVGYNAGPAGAARIGLELCYKDNLEWIYWGDDDDPPLFKDTIEKLIQTASNYPLPGIIGAVGHFFDPYTGKIIRTNNDQLDTEGGLIVDSIAGNMTMIVHSNVIEKGVLPDDDLFFGFEELDFCLRVKKLGFDILVDKKIFKRHREFFNRTDVKIKIYKKKPIDKLWREYYSTRNLLYISRKNHFFIMKLSVLLKSVFKIIYGFRYGFKYGFRNSKMISYGILHFFVRKMGNRNLR</sequence>
<organism evidence="2 3">
    <name type="scientific">Echinicola pacifica</name>
    <dbReference type="NCBI Taxonomy" id="346377"/>
    <lineage>
        <taxon>Bacteria</taxon>
        <taxon>Pseudomonadati</taxon>
        <taxon>Bacteroidota</taxon>
        <taxon>Cytophagia</taxon>
        <taxon>Cytophagales</taxon>
        <taxon>Cyclobacteriaceae</taxon>
        <taxon>Echinicola</taxon>
    </lineage>
</organism>
<dbReference type="Proteomes" id="UP000619457">
    <property type="component" value="Unassembled WGS sequence"/>
</dbReference>
<proteinExistence type="predicted"/>
<feature type="domain" description="Glycosyltransferase 2-like" evidence="1">
    <location>
        <begin position="11"/>
        <end position="138"/>
    </location>
</feature>
<dbReference type="Gene3D" id="3.90.550.10">
    <property type="entry name" value="Spore Coat Polysaccharide Biosynthesis Protein SpsA, Chain A"/>
    <property type="match status" value="1"/>
</dbReference>
<dbReference type="RefSeq" id="WP_018475127.1">
    <property type="nucleotide sequence ID" value="NZ_BMWX01000001.1"/>
</dbReference>
<dbReference type="EMBL" id="BMWX01000001">
    <property type="protein sequence ID" value="GGZ12826.1"/>
    <property type="molecule type" value="Genomic_DNA"/>
</dbReference>
<evidence type="ECO:0000259" key="1">
    <source>
        <dbReference type="Pfam" id="PF00535"/>
    </source>
</evidence>
<dbReference type="Pfam" id="PF00535">
    <property type="entry name" value="Glycos_transf_2"/>
    <property type="match status" value="1"/>
</dbReference>
<reference evidence="2" key="2">
    <citation type="submission" date="2020-09" db="EMBL/GenBank/DDBJ databases">
        <authorList>
            <person name="Sun Q."/>
            <person name="Kim S."/>
        </authorList>
    </citation>
    <scope>NUCLEOTIDE SEQUENCE</scope>
    <source>
        <strain evidence="2">KCTC 12368</strain>
    </source>
</reference>
<comment type="caution">
    <text evidence="2">The sequence shown here is derived from an EMBL/GenBank/DDBJ whole genome shotgun (WGS) entry which is preliminary data.</text>
</comment>
<gene>
    <name evidence="2" type="ORF">GCM10007049_00660</name>
</gene>
<name>A0A918PKJ8_9BACT</name>
<protein>
    <recommendedName>
        <fullName evidence="1">Glycosyltransferase 2-like domain-containing protein</fullName>
    </recommendedName>
</protein>
<dbReference type="SUPFAM" id="SSF53448">
    <property type="entry name" value="Nucleotide-diphospho-sugar transferases"/>
    <property type="match status" value="1"/>
</dbReference>
<reference evidence="2" key="1">
    <citation type="journal article" date="2014" name="Int. J. Syst. Evol. Microbiol.">
        <title>Complete genome sequence of Corynebacterium casei LMG S-19264T (=DSM 44701T), isolated from a smear-ripened cheese.</title>
        <authorList>
            <consortium name="US DOE Joint Genome Institute (JGI-PGF)"/>
            <person name="Walter F."/>
            <person name="Albersmeier A."/>
            <person name="Kalinowski J."/>
            <person name="Ruckert C."/>
        </authorList>
    </citation>
    <scope>NUCLEOTIDE SEQUENCE</scope>
    <source>
        <strain evidence="2">KCTC 12368</strain>
    </source>
</reference>
<dbReference type="InterPro" id="IPR029044">
    <property type="entry name" value="Nucleotide-diphossugar_trans"/>
</dbReference>